<proteinExistence type="inferred from homology"/>
<dbReference type="PRINTS" id="PR00080">
    <property type="entry name" value="SDRFAMILY"/>
</dbReference>
<dbReference type="PANTHER" id="PTHR24321:SF8">
    <property type="entry name" value="ESTRADIOL 17-BETA-DEHYDROGENASE 8-RELATED"/>
    <property type="match status" value="1"/>
</dbReference>
<dbReference type="Pfam" id="PF13561">
    <property type="entry name" value="adh_short_C2"/>
    <property type="match status" value="1"/>
</dbReference>
<dbReference type="GO" id="GO:0016491">
    <property type="term" value="F:oxidoreductase activity"/>
    <property type="evidence" value="ECO:0007669"/>
    <property type="project" value="UniProtKB-KW"/>
</dbReference>
<dbReference type="PROSITE" id="PS00061">
    <property type="entry name" value="ADH_SHORT"/>
    <property type="match status" value="1"/>
</dbReference>
<organism evidence="3 4">
    <name type="scientific">Metabacillus herbersteinensis</name>
    <dbReference type="NCBI Taxonomy" id="283816"/>
    <lineage>
        <taxon>Bacteria</taxon>
        <taxon>Bacillati</taxon>
        <taxon>Bacillota</taxon>
        <taxon>Bacilli</taxon>
        <taxon>Bacillales</taxon>
        <taxon>Bacillaceae</taxon>
        <taxon>Metabacillus</taxon>
    </lineage>
</organism>
<gene>
    <name evidence="3" type="ORF">ACFFIX_26595</name>
</gene>
<keyword evidence="2 3" id="KW-0560">Oxidoreductase</keyword>
<name>A0ABV6GMH0_9BACI</name>
<keyword evidence="4" id="KW-1185">Reference proteome</keyword>
<dbReference type="Proteomes" id="UP001589854">
    <property type="component" value="Unassembled WGS sequence"/>
</dbReference>
<dbReference type="SUPFAM" id="SSF51735">
    <property type="entry name" value="NAD(P)-binding Rossmann-fold domains"/>
    <property type="match status" value="1"/>
</dbReference>
<dbReference type="EC" id="1.1.1.-" evidence="3"/>
<accession>A0ABV6GMH0</accession>
<evidence type="ECO:0000256" key="1">
    <source>
        <dbReference type="ARBA" id="ARBA00006484"/>
    </source>
</evidence>
<comment type="similarity">
    <text evidence="1">Belongs to the short-chain dehydrogenases/reductases (SDR) family.</text>
</comment>
<dbReference type="EMBL" id="JBHLVO010000051">
    <property type="protein sequence ID" value="MFC0274879.1"/>
    <property type="molecule type" value="Genomic_DNA"/>
</dbReference>
<evidence type="ECO:0000313" key="4">
    <source>
        <dbReference type="Proteomes" id="UP001589854"/>
    </source>
</evidence>
<dbReference type="PANTHER" id="PTHR24321">
    <property type="entry name" value="DEHYDROGENASES, SHORT CHAIN"/>
    <property type="match status" value="1"/>
</dbReference>
<dbReference type="RefSeq" id="WP_378939560.1">
    <property type="nucleotide sequence ID" value="NZ_JBHLVO010000051.1"/>
</dbReference>
<reference evidence="3 4" key="1">
    <citation type="submission" date="2024-09" db="EMBL/GenBank/DDBJ databases">
        <authorList>
            <person name="Sun Q."/>
            <person name="Mori K."/>
        </authorList>
    </citation>
    <scope>NUCLEOTIDE SEQUENCE [LARGE SCALE GENOMIC DNA]</scope>
    <source>
        <strain evidence="3 4">CCM 7228</strain>
    </source>
</reference>
<dbReference type="Gene3D" id="3.40.50.720">
    <property type="entry name" value="NAD(P)-binding Rossmann-like Domain"/>
    <property type="match status" value="1"/>
</dbReference>
<dbReference type="InterPro" id="IPR036291">
    <property type="entry name" value="NAD(P)-bd_dom_sf"/>
</dbReference>
<comment type="caution">
    <text evidence="3">The sequence shown here is derived from an EMBL/GenBank/DDBJ whole genome shotgun (WGS) entry which is preliminary data.</text>
</comment>
<dbReference type="InterPro" id="IPR002347">
    <property type="entry name" value="SDR_fam"/>
</dbReference>
<evidence type="ECO:0000313" key="3">
    <source>
        <dbReference type="EMBL" id="MFC0274879.1"/>
    </source>
</evidence>
<evidence type="ECO:0000256" key="2">
    <source>
        <dbReference type="ARBA" id="ARBA00023002"/>
    </source>
</evidence>
<dbReference type="InterPro" id="IPR020904">
    <property type="entry name" value="Sc_DH/Rdtase_CS"/>
</dbReference>
<protein>
    <submittedName>
        <fullName evidence="3">SDR family NAD(P)-dependent oxidoreductase</fullName>
        <ecNumber evidence="3">1.1.1.-</ecNumber>
    </submittedName>
</protein>
<sequence>MVQTVIVTGGSNGIGKEIVRVYAEHGHNVIFADVDLEEGHLLSAELKRKKLNVDFFSTDVRSLTDIRNLIEFAINRYETIDVLINNAGKSVWVSPYDITIEQWEDVIQTNLRSVLFASREAAKAMKKNLRGGLIVNISSTRATMSEPNSEAYAATKGAIISITHALAASLGHDGIRVNSVSPRWIETGNYDELRSIDHAQHFSKRVGKPADIAKACMYLTEPTNDFVTGTNLVVDGGMTKKMIYEH</sequence>
<dbReference type="PRINTS" id="PR00081">
    <property type="entry name" value="GDHRDH"/>
</dbReference>